<reference evidence="6" key="1">
    <citation type="submission" date="2021-01" db="EMBL/GenBank/DDBJ databases">
        <title>Whole genome shotgun sequence of Actinoplanes nipponensis NBRC 14063.</title>
        <authorList>
            <person name="Komaki H."/>
            <person name="Tamura T."/>
        </authorList>
    </citation>
    <scope>NUCLEOTIDE SEQUENCE</scope>
    <source>
        <strain evidence="6">NBRC 14063</strain>
    </source>
</reference>
<dbReference type="Gene3D" id="2.70.50.50">
    <property type="entry name" value="chitin-binding protein cbp21"/>
    <property type="match status" value="1"/>
</dbReference>
<evidence type="ECO:0000259" key="5">
    <source>
        <dbReference type="Pfam" id="PF03067"/>
    </source>
</evidence>
<protein>
    <submittedName>
        <fullName evidence="6">Chitin-binding protein</fullName>
    </submittedName>
</protein>
<feature type="compositionally biased region" description="Low complexity" evidence="2">
    <location>
        <begin position="218"/>
        <end position="228"/>
    </location>
</feature>
<proteinExistence type="predicted"/>
<dbReference type="PANTHER" id="PTHR34823:SF1">
    <property type="entry name" value="CHITIN-BINDING TYPE-4 DOMAIN-CONTAINING PROTEIN"/>
    <property type="match status" value="1"/>
</dbReference>
<evidence type="ECO:0000313" key="6">
    <source>
        <dbReference type="EMBL" id="GIE51373.1"/>
    </source>
</evidence>
<organism evidence="6 7">
    <name type="scientific">Actinoplanes nipponensis</name>
    <dbReference type="NCBI Taxonomy" id="135950"/>
    <lineage>
        <taxon>Bacteria</taxon>
        <taxon>Bacillati</taxon>
        <taxon>Actinomycetota</taxon>
        <taxon>Actinomycetes</taxon>
        <taxon>Micromonosporales</taxon>
        <taxon>Micromonosporaceae</taxon>
        <taxon>Actinoplanes</taxon>
    </lineage>
</organism>
<dbReference type="InterPro" id="IPR004302">
    <property type="entry name" value="Cellulose/chitin-bd_N"/>
</dbReference>
<feature type="compositionally biased region" description="Low complexity" evidence="2">
    <location>
        <begin position="248"/>
        <end position="257"/>
    </location>
</feature>
<dbReference type="SUPFAM" id="SSF81296">
    <property type="entry name" value="E set domains"/>
    <property type="match status" value="1"/>
</dbReference>
<keyword evidence="1 4" id="KW-0732">Signal</keyword>
<sequence length="312" mass="32375">MTAVRRTAAVAVAGGIAAAATMLPAAPALAHGAPIEPISRTAACATGGEQAAAAACRGARAANGQAFGSFDNLRLPNVNGRDRDLVPDGSLCSGGLPEFKGLDLARTDWPTTKLTAGSTLTIRYRGTIPHQGTFRVYLTRNGYDPKRPLGWDDLGSKPILTVQDPPLRGGSYRMSAKLPADRTGRHVLYTVWQTSSTPDTYYSCSDLQLKAPAAAAAPVRSSKAATAAPKPRTSRSAEPGVVASPQEAAGPAAAGVPRESEETWLRPAAAAQSDDTLDRVALGHQIIIAALIVIAGVLGATGVKRLRAGRRR</sequence>
<feature type="transmembrane region" description="Helical" evidence="3">
    <location>
        <begin position="282"/>
        <end position="303"/>
    </location>
</feature>
<dbReference type="EMBL" id="BOMQ01000059">
    <property type="protein sequence ID" value="GIE51373.1"/>
    <property type="molecule type" value="Genomic_DNA"/>
</dbReference>
<dbReference type="AlphaFoldDB" id="A0A919JIJ5"/>
<feature type="chain" id="PRO_5039027788" evidence="4">
    <location>
        <begin position="31"/>
        <end position="312"/>
    </location>
</feature>
<dbReference type="PANTHER" id="PTHR34823">
    <property type="entry name" value="GLCNAC-BINDING PROTEIN A"/>
    <property type="match status" value="1"/>
</dbReference>
<keyword evidence="3" id="KW-1133">Transmembrane helix</keyword>
<evidence type="ECO:0000313" key="7">
    <source>
        <dbReference type="Proteomes" id="UP000647172"/>
    </source>
</evidence>
<accession>A0A919JIJ5</accession>
<name>A0A919JIJ5_9ACTN</name>
<comment type="caution">
    <text evidence="6">The sequence shown here is derived from an EMBL/GenBank/DDBJ whole genome shotgun (WGS) entry which is preliminary data.</text>
</comment>
<gene>
    <name evidence="6" type="ORF">Ani05nite_49070</name>
</gene>
<keyword evidence="3" id="KW-0812">Transmembrane</keyword>
<evidence type="ECO:0000256" key="3">
    <source>
        <dbReference type="SAM" id="Phobius"/>
    </source>
</evidence>
<dbReference type="CDD" id="cd21177">
    <property type="entry name" value="LPMO_AA10"/>
    <property type="match status" value="1"/>
</dbReference>
<dbReference type="RefSeq" id="WP_203771864.1">
    <property type="nucleotide sequence ID" value="NZ_BAAAYJ010000051.1"/>
</dbReference>
<evidence type="ECO:0000256" key="1">
    <source>
        <dbReference type="ARBA" id="ARBA00022729"/>
    </source>
</evidence>
<evidence type="ECO:0000256" key="4">
    <source>
        <dbReference type="SAM" id="SignalP"/>
    </source>
</evidence>
<feature type="signal peptide" evidence="4">
    <location>
        <begin position="1"/>
        <end position="30"/>
    </location>
</feature>
<dbReference type="InterPro" id="IPR051024">
    <property type="entry name" value="GlcNAc_Chitin_IntDeg"/>
</dbReference>
<evidence type="ECO:0000256" key="2">
    <source>
        <dbReference type="SAM" id="MobiDB-lite"/>
    </source>
</evidence>
<feature type="domain" description="Chitin-binding type-4" evidence="5">
    <location>
        <begin position="31"/>
        <end position="207"/>
    </location>
</feature>
<feature type="region of interest" description="Disordered" evidence="2">
    <location>
        <begin position="218"/>
        <end position="269"/>
    </location>
</feature>
<keyword evidence="7" id="KW-1185">Reference proteome</keyword>
<dbReference type="Proteomes" id="UP000647172">
    <property type="component" value="Unassembled WGS sequence"/>
</dbReference>
<keyword evidence="3" id="KW-0472">Membrane</keyword>
<dbReference type="InterPro" id="IPR014756">
    <property type="entry name" value="Ig_E-set"/>
</dbReference>
<dbReference type="Pfam" id="PF03067">
    <property type="entry name" value="LPMO_10"/>
    <property type="match status" value="1"/>
</dbReference>